<evidence type="ECO:0000256" key="2">
    <source>
        <dbReference type="ARBA" id="ARBA00010790"/>
    </source>
</evidence>
<sequence>MSQHTFDVIVAGGGTSGLVLASRLATADPSLSILVVEAGPPTLDDPLHLQPARYPYHIRPESTTVKFNVGRESAALGGRAPVVPCGQCLGGGSSINFSMYTRAAASDYDDWATVHGNAGWSSKELLPLLRKCETYEVAPGKPTHGYSGPLKVSYGGAFLEAAKEFLDVAAKYDRARGFTDDINGLFETNKYGRWQKWIDSKTGVRSDIPHNYVYHRNLKNLRILTGYHVKRVIVKDGRATGIQYVPNKRFHPDVKLEVISVTARRLVIISAGAFGSPAILERSGIGGKKVLKKVGVKQIIDLPGVGENYQDHQTVFPPYAVAEGTDTLDGIATSDEVELQKWGAQWEKQRDGLMAHNGLDAGGKLRPLKADLDVIGEAFRKRWLDYYVPAPDKPVIWFGLVALYLGDRSQVPVNKSYAVGWYLQHPISIGRLHITSRDDVEAPLDFHPGYLDSPEDMAVHKWGYKMSREFARRMPSYRGEIAGGHPSFSAKSQAVPRLQEGPVPISAPKFEYTDEDEKAIEDYIRQAVRTAWHSLGTCAMKSREKGGVVDSRLNVYGLEGLKVADMSICPSNVAANTYSTAVVIGEKAAVIIGEELGIPIDDGSSSQAHGAFLKPKL</sequence>
<feature type="binding site" evidence="3">
    <location>
        <begin position="532"/>
        <end position="533"/>
    </location>
    <ligand>
        <name>FAD</name>
        <dbReference type="ChEBI" id="CHEBI:57692"/>
    </ligand>
</feature>
<keyword evidence="3" id="KW-0274">FAD</keyword>
<feature type="domain" description="Glucose-methanol-choline oxidoreductase N-terminal" evidence="4">
    <location>
        <begin position="272"/>
        <end position="286"/>
    </location>
</feature>
<comment type="similarity">
    <text evidence="2">Belongs to the GMC oxidoreductase family.</text>
</comment>
<dbReference type="Pfam" id="PF00732">
    <property type="entry name" value="GMC_oxred_N"/>
    <property type="match status" value="1"/>
</dbReference>
<dbReference type="PIRSF" id="PIRSF000137">
    <property type="entry name" value="Alcohol_oxidase"/>
    <property type="match status" value="1"/>
</dbReference>
<dbReference type="PANTHER" id="PTHR11552">
    <property type="entry name" value="GLUCOSE-METHANOL-CHOLINE GMC OXIDOREDUCTASE"/>
    <property type="match status" value="1"/>
</dbReference>
<dbReference type="PANTHER" id="PTHR11552:SF78">
    <property type="entry name" value="GLUCOSE-METHANOL-CHOLINE OXIDOREDUCTASE N-TERMINAL DOMAIN-CONTAINING PROTEIN"/>
    <property type="match status" value="1"/>
</dbReference>
<dbReference type="GO" id="GO:0050660">
    <property type="term" value="F:flavin adenine dinucleotide binding"/>
    <property type="evidence" value="ECO:0007669"/>
    <property type="project" value="InterPro"/>
</dbReference>
<protein>
    <submittedName>
        <fullName evidence="5">Alcohol oxidase</fullName>
    </submittedName>
</protein>
<feature type="binding site" evidence="3">
    <location>
        <position position="229"/>
    </location>
    <ligand>
        <name>FAD</name>
        <dbReference type="ChEBI" id="CHEBI:57692"/>
    </ligand>
</feature>
<dbReference type="InterPro" id="IPR012132">
    <property type="entry name" value="GMC_OxRdtase"/>
</dbReference>
<dbReference type="PROSITE" id="PS00624">
    <property type="entry name" value="GMC_OXRED_2"/>
    <property type="match status" value="1"/>
</dbReference>
<dbReference type="InterPro" id="IPR000172">
    <property type="entry name" value="GMC_OxRdtase_N"/>
</dbReference>
<evidence type="ECO:0000256" key="1">
    <source>
        <dbReference type="ARBA" id="ARBA00001974"/>
    </source>
</evidence>
<name>A0A5K1JW65_9APHY</name>
<evidence type="ECO:0000256" key="3">
    <source>
        <dbReference type="PIRSR" id="PIRSR000137-2"/>
    </source>
</evidence>
<dbReference type="Gene3D" id="3.50.50.60">
    <property type="entry name" value="FAD/NAD(P)-binding domain"/>
    <property type="match status" value="1"/>
</dbReference>
<dbReference type="SUPFAM" id="SSF54373">
    <property type="entry name" value="FAD-linked reductases, C-terminal domain"/>
    <property type="match status" value="1"/>
</dbReference>
<organism evidence="5">
    <name type="scientific">Ganoderma boninense</name>
    <dbReference type="NCBI Taxonomy" id="34458"/>
    <lineage>
        <taxon>Eukaryota</taxon>
        <taxon>Fungi</taxon>
        <taxon>Dikarya</taxon>
        <taxon>Basidiomycota</taxon>
        <taxon>Agaricomycotina</taxon>
        <taxon>Agaricomycetes</taxon>
        <taxon>Polyporales</taxon>
        <taxon>Polyporaceae</taxon>
        <taxon>Ganoderma</taxon>
    </lineage>
</organism>
<feature type="binding site" evidence="3">
    <location>
        <begin position="15"/>
        <end position="16"/>
    </location>
    <ligand>
        <name>FAD</name>
        <dbReference type="ChEBI" id="CHEBI:57692"/>
    </ligand>
</feature>
<dbReference type="Pfam" id="PF05199">
    <property type="entry name" value="GMC_oxred_C"/>
    <property type="match status" value="1"/>
</dbReference>
<evidence type="ECO:0000259" key="4">
    <source>
        <dbReference type="PROSITE" id="PS00624"/>
    </source>
</evidence>
<gene>
    <name evidence="5" type="primary">Q9P304</name>
</gene>
<dbReference type="InterPro" id="IPR036188">
    <property type="entry name" value="FAD/NAD-bd_sf"/>
</dbReference>
<dbReference type="GO" id="GO:0016614">
    <property type="term" value="F:oxidoreductase activity, acting on CH-OH group of donors"/>
    <property type="evidence" value="ECO:0007669"/>
    <property type="project" value="InterPro"/>
</dbReference>
<reference evidence="5" key="1">
    <citation type="submission" date="2019-10" db="EMBL/GenBank/DDBJ databases">
        <authorList>
            <person name="Nor Muhammad N."/>
        </authorList>
    </citation>
    <scope>NUCLEOTIDE SEQUENCE</scope>
</reference>
<dbReference type="AlphaFoldDB" id="A0A5K1JW65"/>
<dbReference type="InterPro" id="IPR007867">
    <property type="entry name" value="GMC_OxRtase_C"/>
</dbReference>
<dbReference type="EMBL" id="LR725712">
    <property type="protein sequence ID" value="VWO96530.1"/>
    <property type="molecule type" value="Genomic_DNA"/>
</dbReference>
<accession>A0A5K1JW65</accession>
<proteinExistence type="inferred from homology"/>
<keyword evidence="3" id="KW-0285">Flavoprotein</keyword>
<dbReference type="Gene3D" id="3.30.560.10">
    <property type="entry name" value="Glucose Oxidase, domain 3"/>
    <property type="match status" value="1"/>
</dbReference>
<comment type="cofactor">
    <cofactor evidence="1 3">
        <name>FAD</name>
        <dbReference type="ChEBI" id="CHEBI:57692"/>
    </cofactor>
</comment>
<evidence type="ECO:0000313" key="5">
    <source>
        <dbReference type="EMBL" id="VWO96530.1"/>
    </source>
</evidence>
<dbReference type="SUPFAM" id="SSF51905">
    <property type="entry name" value="FAD/NAD(P)-binding domain"/>
    <property type="match status" value="1"/>
</dbReference>